<gene>
    <name evidence="2" type="ORF">D915_006792</name>
</gene>
<name>A0A4E0RYX2_FASHE</name>
<evidence type="ECO:0000313" key="3">
    <source>
        <dbReference type="Proteomes" id="UP000230066"/>
    </source>
</evidence>
<evidence type="ECO:0000256" key="1">
    <source>
        <dbReference type="SAM" id="Phobius"/>
    </source>
</evidence>
<comment type="caution">
    <text evidence="2">The sequence shown here is derived from an EMBL/GenBank/DDBJ whole genome shotgun (WGS) entry which is preliminary data.</text>
</comment>
<accession>A0A4E0RYX2</accession>
<keyword evidence="1" id="KW-0812">Transmembrane</keyword>
<feature type="transmembrane region" description="Helical" evidence="1">
    <location>
        <begin position="166"/>
        <end position="184"/>
    </location>
</feature>
<sequence length="185" mass="21965">MINQSEQSSYSWSIRYVDRRARELRMCNKQICTSSNMWSLHSRCSFSLTIITTFWDAFRSIWFMTVILRRTRHDRKLASEVANRNLIHFKVDEFFLSALIITLPLSDNFKCWNILLVVSVSDNDFDDFDDYHDDDFNGDNNDGDLDDENNNINSDEDGLDDLMMRLMMIMMVMMVMMTMIWMTVI</sequence>
<keyword evidence="3" id="KW-1185">Reference proteome</keyword>
<dbReference type="AlphaFoldDB" id="A0A4E0RYX2"/>
<organism evidence="2 3">
    <name type="scientific">Fasciola hepatica</name>
    <name type="common">Liver fluke</name>
    <dbReference type="NCBI Taxonomy" id="6192"/>
    <lineage>
        <taxon>Eukaryota</taxon>
        <taxon>Metazoa</taxon>
        <taxon>Spiralia</taxon>
        <taxon>Lophotrochozoa</taxon>
        <taxon>Platyhelminthes</taxon>
        <taxon>Trematoda</taxon>
        <taxon>Digenea</taxon>
        <taxon>Plagiorchiida</taxon>
        <taxon>Echinostomata</taxon>
        <taxon>Echinostomatoidea</taxon>
        <taxon>Fasciolidae</taxon>
        <taxon>Fasciola</taxon>
    </lineage>
</organism>
<dbReference type="Proteomes" id="UP000230066">
    <property type="component" value="Unassembled WGS sequence"/>
</dbReference>
<feature type="transmembrane region" description="Helical" evidence="1">
    <location>
        <begin position="46"/>
        <end position="68"/>
    </location>
</feature>
<keyword evidence="1" id="KW-0472">Membrane</keyword>
<proteinExistence type="predicted"/>
<dbReference type="EMBL" id="JXXN02003094">
    <property type="protein sequence ID" value="THD21970.1"/>
    <property type="molecule type" value="Genomic_DNA"/>
</dbReference>
<reference evidence="2" key="1">
    <citation type="submission" date="2019-03" db="EMBL/GenBank/DDBJ databases">
        <title>Improved annotation for the trematode Fasciola hepatica.</title>
        <authorList>
            <person name="Choi Y.-J."/>
            <person name="Martin J."/>
            <person name="Mitreva M."/>
        </authorList>
    </citation>
    <scope>NUCLEOTIDE SEQUENCE [LARGE SCALE GENOMIC DNA]</scope>
</reference>
<protein>
    <submittedName>
        <fullName evidence="2">Uncharacterized protein</fullName>
    </submittedName>
</protein>
<keyword evidence="1" id="KW-1133">Transmembrane helix</keyword>
<evidence type="ECO:0000313" key="2">
    <source>
        <dbReference type="EMBL" id="THD21970.1"/>
    </source>
</evidence>